<keyword evidence="3" id="KW-1185">Reference proteome</keyword>
<evidence type="ECO:0000313" key="3">
    <source>
        <dbReference type="Proteomes" id="UP001595828"/>
    </source>
</evidence>
<dbReference type="InterPro" id="IPR000836">
    <property type="entry name" value="PRTase_dom"/>
</dbReference>
<accession>A0ABV8RLX8</accession>
<dbReference type="Gene3D" id="3.30.1310.20">
    <property type="entry name" value="PRTase-like"/>
    <property type="match status" value="1"/>
</dbReference>
<dbReference type="InterPro" id="IPR029057">
    <property type="entry name" value="PRTase-like"/>
</dbReference>
<evidence type="ECO:0000259" key="1">
    <source>
        <dbReference type="Pfam" id="PF00156"/>
    </source>
</evidence>
<dbReference type="Pfam" id="PF00156">
    <property type="entry name" value="Pribosyltran"/>
    <property type="match status" value="1"/>
</dbReference>
<dbReference type="Proteomes" id="UP001595828">
    <property type="component" value="Unassembled WGS sequence"/>
</dbReference>
<dbReference type="Gene3D" id="3.40.50.2020">
    <property type="match status" value="1"/>
</dbReference>
<dbReference type="GO" id="GO:0016757">
    <property type="term" value="F:glycosyltransferase activity"/>
    <property type="evidence" value="ECO:0007669"/>
    <property type="project" value="UniProtKB-KW"/>
</dbReference>
<keyword evidence="2" id="KW-0808">Transferase</keyword>
<sequence length="238" mass="25274">MRFPLRGWSPARIAAGGRPAMEIAMSAYFANRRDAGRQLAAALSAHGLQDPLVLALPRGGVPVALEVAKRLHAPLDVLFVRKIGAPGHEEYGIGALVDGASPQIVIDHEMAERVGASKAYIDRTVARELAEIERRRALYRTGPPHPIESRDVILVDDGIATGGTVRAALAALHQARAGHVVLAVPVAPRDVVTALGALCDEVVCLAMPEPFHAVGMHYVDFDQTSDKEVIASLAEANA</sequence>
<dbReference type="RefSeq" id="WP_379537834.1">
    <property type="nucleotide sequence ID" value="NZ_JBHSDR010000003.1"/>
</dbReference>
<dbReference type="CDD" id="cd06223">
    <property type="entry name" value="PRTases_typeI"/>
    <property type="match status" value="1"/>
</dbReference>
<dbReference type="EMBL" id="JBHSDR010000003">
    <property type="protein sequence ID" value="MFC4294381.1"/>
    <property type="molecule type" value="Genomic_DNA"/>
</dbReference>
<comment type="caution">
    <text evidence="2">The sequence shown here is derived from an EMBL/GenBank/DDBJ whole genome shotgun (WGS) entry which is preliminary data.</text>
</comment>
<evidence type="ECO:0000313" key="2">
    <source>
        <dbReference type="EMBL" id="MFC4294381.1"/>
    </source>
</evidence>
<gene>
    <name evidence="2" type="ORF">ACFO0A_04835</name>
</gene>
<feature type="domain" description="Phosphoribosyltransferase" evidence="1">
    <location>
        <begin position="33"/>
        <end position="189"/>
    </location>
</feature>
<protein>
    <submittedName>
        <fullName evidence="2">Phosphoribosyltransferase</fullName>
    </submittedName>
</protein>
<organism evidence="2 3">
    <name type="scientific">Novosphingobium tardum</name>
    <dbReference type="NCBI Taxonomy" id="1538021"/>
    <lineage>
        <taxon>Bacteria</taxon>
        <taxon>Pseudomonadati</taxon>
        <taxon>Pseudomonadota</taxon>
        <taxon>Alphaproteobacteria</taxon>
        <taxon>Sphingomonadales</taxon>
        <taxon>Sphingomonadaceae</taxon>
        <taxon>Novosphingobium</taxon>
    </lineage>
</organism>
<proteinExistence type="predicted"/>
<keyword evidence="2" id="KW-0328">Glycosyltransferase</keyword>
<name>A0ABV8RLX8_9SPHN</name>
<dbReference type="SUPFAM" id="SSF53271">
    <property type="entry name" value="PRTase-like"/>
    <property type="match status" value="1"/>
</dbReference>
<reference evidence="3" key="1">
    <citation type="journal article" date="2019" name="Int. J. Syst. Evol. Microbiol.">
        <title>The Global Catalogue of Microorganisms (GCM) 10K type strain sequencing project: providing services to taxonomists for standard genome sequencing and annotation.</title>
        <authorList>
            <consortium name="The Broad Institute Genomics Platform"/>
            <consortium name="The Broad Institute Genome Sequencing Center for Infectious Disease"/>
            <person name="Wu L."/>
            <person name="Ma J."/>
        </authorList>
    </citation>
    <scope>NUCLEOTIDE SEQUENCE [LARGE SCALE GENOMIC DNA]</scope>
    <source>
        <strain evidence="3">CGMCC 1.12989</strain>
    </source>
</reference>